<evidence type="ECO:0000256" key="9">
    <source>
        <dbReference type="ARBA" id="ARBA00023014"/>
    </source>
</evidence>
<reference evidence="12 13" key="1">
    <citation type="submission" date="2018-04" db="EMBL/GenBank/DDBJ databases">
        <title>The genome sequence of Caulobacter sp. 744.</title>
        <authorList>
            <person name="Gao J."/>
            <person name="Sun J."/>
        </authorList>
    </citation>
    <scope>NUCLEOTIDE SEQUENCE [LARGE SCALE GENOMIC DNA]</scope>
    <source>
        <strain evidence="12 13">774</strain>
    </source>
</reference>
<dbReference type="Gene3D" id="3.40.640.10">
    <property type="entry name" value="Type I PLP-dependent aspartate aminotransferase-like (Major domain)"/>
    <property type="match status" value="1"/>
</dbReference>
<comment type="caution">
    <text evidence="12">The sequence shown here is derived from an EMBL/GenBank/DDBJ whole genome shotgun (WGS) entry which is preliminary data.</text>
</comment>
<dbReference type="PIRSF" id="PIRSF005572">
    <property type="entry name" value="NifS"/>
    <property type="match status" value="1"/>
</dbReference>
<comment type="cofactor">
    <cofactor evidence="1">
        <name>pyridoxal 5'-phosphate</name>
        <dbReference type="ChEBI" id="CHEBI:597326"/>
    </cofactor>
</comment>
<dbReference type="PANTHER" id="PTHR11601">
    <property type="entry name" value="CYSTEINE DESULFURYLASE FAMILY MEMBER"/>
    <property type="match status" value="1"/>
</dbReference>
<dbReference type="GO" id="GO:0008483">
    <property type="term" value="F:transaminase activity"/>
    <property type="evidence" value="ECO:0007669"/>
    <property type="project" value="UniProtKB-KW"/>
</dbReference>
<comment type="function">
    <text evidence="2">Catalyzes the removal of elemental sulfur atoms from cysteine to produce alanine. Seems to participate in the biosynthesis of the nitrogenase metalloclusters by providing the inorganic sulfur required for the Fe-S core formation.</text>
</comment>
<evidence type="ECO:0000256" key="8">
    <source>
        <dbReference type="ARBA" id="ARBA00023004"/>
    </source>
</evidence>
<name>A0A2T9K4G8_9CAUL</name>
<dbReference type="InterPro" id="IPR000192">
    <property type="entry name" value="Aminotrans_V_dom"/>
</dbReference>
<evidence type="ECO:0000256" key="1">
    <source>
        <dbReference type="ARBA" id="ARBA00001933"/>
    </source>
</evidence>
<sequence length="382" mass="39783">MNLPVYLDHHATTPVDPRVVNAIVGSMTVGFGNPNSVDHSFGHDAARAIDIAAQHVSRLVGGESDHVRFTSGASEALRFALAYAAARVPGRPLRVASSAVEHPALIEALEMGERAGAMTVTWLPVNEHARISLEIVARTLAREVDLLCVMAANNEVGTLQPVAAIADLARGAGTDLLVDATQAAGKIPLQVDDWGVEYMVLSAHKIYGPKGVGALVSPAVSTDPLPPGFDVHESTPNVPGIVGMGEASKIAKAEMASDGVRIAALRDRLQERLLATIPGLVVNGDIANRLAGNLHVSIPGVPNDAVVANVRHAVALSTGAACASGADAPSHVLRAMDIADWRQQGALRMSVGRFTTEDEVDRAAAALEVAVGMVKHSMQAFG</sequence>
<keyword evidence="9" id="KW-0411">Iron-sulfur</keyword>
<dbReference type="PANTHER" id="PTHR11601:SF34">
    <property type="entry name" value="CYSTEINE DESULFURASE"/>
    <property type="match status" value="1"/>
</dbReference>
<evidence type="ECO:0000313" key="12">
    <source>
        <dbReference type="EMBL" id="PVM90693.1"/>
    </source>
</evidence>
<evidence type="ECO:0000256" key="3">
    <source>
        <dbReference type="ARBA" id="ARBA00006490"/>
    </source>
</evidence>
<keyword evidence="8" id="KW-0408">Iron</keyword>
<evidence type="ECO:0000256" key="2">
    <source>
        <dbReference type="ARBA" id="ARBA00003120"/>
    </source>
</evidence>
<feature type="domain" description="Aminotransferase class V" evidence="11">
    <location>
        <begin position="5"/>
        <end position="362"/>
    </location>
</feature>
<evidence type="ECO:0000313" key="13">
    <source>
        <dbReference type="Proteomes" id="UP000245073"/>
    </source>
</evidence>
<keyword evidence="6" id="KW-0479">Metal-binding</keyword>
<dbReference type="InterPro" id="IPR015421">
    <property type="entry name" value="PyrdxlP-dep_Trfase_major"/>
</dbReference>
<dbReference type="GO" id="GO:0051536">
    <property type="term" value="F:iron-sulfur cluster binding"/>
    <property type="evidence" value="ECO:0007669"/>
    <property type="project" value="UniProtKB-KW"/>
</dbReference>
<dbReference type="Gene3D" id="3.90.1150.10">
    <property type="entry name" value="Aspartate Aminotransferase, domain 1"/>
    <property type="match status" value="1"/>
</dbReference>
<keyword evidence="12" id="KW-0032">Aminotransferase</keyword>
<comment type="catalytic activity">
    <reaction evidence="10">
        <text>(sulfur carrier)-H + L-cysteine = (sulfur carrier)-SH + L-alanine</text>
        <dbReference type="Rhea" id="RHEA:43892"/>
        <dbReference type="Rhea" id="RHEA-COMP:14737"/>
        <dbReference type="Rhea" id="RHEA-COMP:14739"/>
        <dbReference type="ChEBI" id="CHEBI:29917"/>
        <dbReference type="ChEBI" id="CHEBI:35235"/>
        <dbReference type="ChEBI" id="CHEBI:57972"/>
        <dbReference type="ChEBI" id="CHEBI:64428"/>
        <dbReference type="EC" id="2.8.1.7"/>
    </reaction>
</comment>
<gene>
    <name evidence="12" type="ORF">DDF67_09695</name>
</gene>
<keyword evidence="5 12" id="KW-0808">Transferase</keyword>
<protein>
    <recommendedName>
        <fullName evidence="4">Cysteine desulfurase</fullName>
    </recommendedName>
</protein>
<evidence type="ECO:0000256" key="10">
    <source>
        <dbReference type="ARBA" id="ARBA00050776"/>
    </source>
</evidence>
<evidence type="ECO:0000256" key="5">
    <source>
        <dbReference type="ARBA" id="ARBA00022679"/>
    </source>
</evidence>
<dbReference type="RefSeq" id="WP_109100679.1">
    <property type="nucleotide sequence ID" value="NZ_QDKQ01000034.1"/>
</dbReference>
<dbReference type="Pfam" id="PF00266">
    <property type="entry name" value="Aminotran_5"/>
    <property type="match status" value="1"/>
</dbReference>
<accession>A0A2T9K4G8</accession>
<evidence type="ECO:0000259" key="11">
    <source>
        <dbReference type="Pfam" id="PF00266"/>
    </source>
</evidence>
<dbReference type="InterPro" id="IPR015422">
    <property type="entry name" value="PyrdxlP-dep_Trfase_small"/>
</dbReference>
<dbReference type="GO" id="GO:0031071">
    <property type="term" value="F:cysteine desulfurase activity"/>
    <property type="evidence" value="ECO:0007669"/>
    <property type="project" value="UniProtKB-EC"/>
</dbReference>
<comment type="similarity">
    <text evidence="3">Belongs to the class-V pyridoxal-phosphate-dependent aminotransferase family. NifS/IscS subfamily.</text>
</comment>
<dbReference type="AlphaFoldDB" id="A0A2T9K4G8"/>
<keyword evidence="7" id="KW-0663">Pyridoxal phosphate</keyword>
<dbReference type="EMBL" id="QDKQ01000034">
    <property type="protein sequence ID" value="PVM90693.1"/>
    <property type="molecule type" value="Genomic_DNA"/>
</dbReference>
<evidence type="ECO:0000256" key="6">
    <source>
        <dbReference type="ARBA" id="ARBA00022723"/>
    </source>
</evidence>
<dbReference type="InterPro" id="IPR016454">
    <property type="entry name" value="Cysteine_dSase"/>
</dbReference>
<organism evidence="12 13">
    <name type="scientific">Caulobacter endophyticus</name>
    <dbReference type="NCBI Taxonomy" id="2172652"/>
    <lineage>
        <taxon>Bacteria</taxon>
        <taxon>Pseudomonadati</taxon>
        <taxon>Pseudomonadota</taxon>
        <taxon>Alphaproteobacteria</taxon>
        <taxon>Caulobacterales</taxon>
        <taxon>Caulobacteraceae</taxon>
        <taxon>Caulobacter</taxon>
    </lineage>
</organism>
<evidence type="ECO:0000256" key="4">
    <source>
        <dbReference type="ARBA" id="ARBA00013558"/>
    </source>
</evidence>
<dbReference type="OrthoDB" id="9808002at2"/>
<dbReference type="SUPFAM" id="SSF53383">
    <property type="entry name" value="PLP-dependent transferases"/>
    <property type="match status" value="1"/>
</dbReference>
<proteinExistence type="inferred from homology"/>
<keyword evidence="13" id="KW-1185">Reference proteome</keyword>
<evidence type="ECO:0000256" key="7">
    <source>
        <dbReference type="ARBA" id="ARBA00022898"/>
    </source>
</evidence>
<dbReference type="GO" id="GO:0046872">
    <property type="term" value="F:metal ion binding"/>
    <property type="evidence" value="ECO:0007669"/>
    <property type="project" value="UniProtKB-KW"/>
</dbReference>
<dbReference type="InterPro" id="IPR015424">
    <property type="entry name" value="PyrdxlP-dep_Trfase"/>
</dbReference>
<dbReference type="Proteomes" id="UP000245073">
    <property type="component" value="Unassembled WGS sequence"/>
</dbReference>